<dbReference type="Proteomes" id="UP001596058">
    <property type="component" value="Unassembled WGS sequence"/>
</dbReference>
<feature type="transmembrane region" description="Helical" evidence="1">
    <location>
        <begin position="80"/>
        <end position="103"/>
    </location>
</feature>
<dbReference type="NCBIfam" id="NF041646">
    <property type="entry name" value="VC0807_fam"/>
    <property type="match status" value="1"/>
</dbReference>
<feature type="transmembrane region" description="Helical" evidence="1">
    <location>
        <begin position="31"/>
        <end position="49"/>
    </location>
</feature>
<keyword evidence="1" id="KW-0812">Transmembrane</keyword>
<protein>
    <submittedName>
        <fullName evidence="2">VC0807 family protein</fullName>
    </submittedName>
</protein>
<dbReference type="RefSeq" id="WP_379517204.1">
    <property type="nucleotide sequence ID" value="NZ_JBHSPA010000031.1"/>
</dbReference>
<gene>
    <name evidence="2" type="ORF">ACFPZ3_27905</name>
</gene>
<name>A0ABW1CQ82_9ACTN</name>
<dbReference type="EMBL" id="JBHSPA010000031">
    <property type="protein sequence ID" value="MFC5827702.1"/>
    <property type="molecule type" value="Genomic_DNA"/>
</dbReference>
<keyword evidence="1" id="KW-0472">Membrane</keyword>
<sequence length="201" mass="21201">MKKFLPIMLLDVVPVVAAYYLLRLADVAEGTALLVATAVGVARVAWVAIKDRRLDGFAACTGLVFALGLALSFVSGDERLLLAVKSLTTGVLAVVLIGTCVAGKPAAFGIAKRFGAEDEATAARWDVLYAHNPAFRHIYLVMTFVWAGALLAESLVRIPLVYLLPIDVTTGLSTVLLLGTLGLAGAWSAWYGKRGELAATA</sequence>
<feature type="transmembrane region" description="Helical" evidence="1">
    <location>
        <begin position="56"/>
        <end position="74"/>
    </location>
</feature>
<keyword evidence="1" id="KW-1133">Transmembrane helix</keyword>
<feature type="transmembrane region" description="Helical" evidence="1">
    <location>
        <begin position="138"/>
        <end position="164"/>
    </location>
</feature>
<keyword evidence="3" id="KW-1185">Reference proteome</keyword>
<feature type="transmembrane region" description="Helical" evidence="1">
    <location>
        <begin position="170"/>
        <end position="191"/>
    </location>
</feature>
<comment type="caution">
    <text evidence="2">The sequence shown here is derived from an EMBL/GenBank/DDBJ whole genome shotgun (WGS) entry which is preliminary data.</text>
</comment>
<evidence type="ECO:0000256" key="1">
    <source>
        <dbReference type="SAM" id="Phobius"/>
    </source>
</evidence>
<proteinExistence type="predicted"/>
<feature type="transmembrane region" description="Helical" evidence="1">
    <location>
        <begin position="7"/>
        <end position="25"/>
    </location>
</feature>
<evidence type="ECO:0000313" key="2">
    <source>
        <dbReference type="EMBL" id="MFC5827702.1"/>
    </source>
</evidence>
<evidence type="ECO:0000313" key="3">
    <source>
        <dbReference type="Proteomes" id="UP001596058"/>
    </source>
</evidence>
<accession>A0ABW1CQ82</accession>
<reference evidence="3" key="1">
    <citation type="journal article" date="2019" name="Int. J. Syst. Evol. Microbiol.">
        <title>The Global Catalogue of Microorganisms (GCM) 10K type strain sequencing project: providing services to taxonomists for standard genome sequencing and annotation.</title>
        <authorList>
            <consortium name="The Broad Institute Genomics Platform"/>
            <consortium name="The Broad Institute Genome Sequencing Center for Infectious Disease"/>
            <person name="Wu L."/>
            <person name="Ma J."/>
        </authorList>
    </citation>
    <scope>NUCLEOTIDE SEQUENCE [LARGE SCALE GENOMIC DNA]</scope>
    <source>
        <strain evidence="3">CCUG 53903</strain>
    </source>
</reference>
<organism evidence="2 3">
    <name type="scientific">Nonomuraea insulae</name>
    <dbReference type="NCBI Taxonomy" id="1616787"/>
    <lineage>
        <taxon>Bacteria</taxon>
        <taxon>Bacillati</taxon>
        <taxon>Actinomycetota</taxon>
        <taxon>Actinomycetes</taxon>
        <taxon>Streptosporangiales</taxon>
        <taxon>Streptosporangiaceae</taxon>
        <taxon>Nonomuraea</taxon>
    </lineage>
</organism>